<sequence>MRVRKSNILIGFIIMLCVAFTVFEFKQEYFLSQFFRALIVPLFALLYFNNVKRRSIYFTWFLILYSISELSVFNELFFDFSTMTDEQLTLYDSINYTVGNIIYIAAYILLLIDVMKTLDIKMVFKNYRIHLVVLSALNVYIIYVLLTIVNPYVEGSYLFFIELIYNIVMLLILTSCLISYFYNDNKKSLLLFFGSICIVFSEVIQVAYYYISDKDLLNLMQTLLFVLAFSFFHFQSKIRNKKVQFFA</sequence>
<feature type="transmembrane region" description="Helical" evidence="1">
    <location>
        <begin position="55"/>
        <end position="73"/>
    </location>
</feature>
<accession>A0A2K1DXC7</accession>
<dbReference type="AlphaFoldDB" id="A0A2K1DXC7"/>
<feature type="transmembrane region" description="Helical" evidence="1">
    <location>
        <begin position="7"/>
        <end position="23"/>
    </location>
</feature>
<evidence type="ECO:0000313" key="3">
    <source>
        <dbReference type="Proteomes" id="UP000236641"/>
    </source>
</evidence>
<reference evidence="2 3" key="1">
    <citation type="submission" date="2018-01" db="EMBL/GenBank/DDBJ databases">
        <title>The draft genome of Hanstruepera neustonica JCM19743.</title>
        <authorList>
            <person name="He R.-H."/>
            <person name="Du Z.-J."/>
        </authorList>
    </citation>
    <scope>NUCLEOTIDE SEQUENCE [LARGE SCALE GENOMIC DNA]</scope>
    <source>
        <strain evidence="2 3">JCM19743</strain>
    </source>
</reference>
<feature type="transmembrane region" description="Helical" evidence="1">
    <location>
        <begin position="127"/>
        <end position="146"/>
    </location>
</feature>
<keyword evidence="1" id="KW-0472">Membrane</keyword>
<feature type="transmembrane region" description="Helical" evidence="1">
    <location>
        <begin position="216"/>
        <end position="234"/>
    </location>
</feature>
<keyword evidence="1" id="KW-1133">Transmembrane helix</keyword>
<keyword evidence="1" id="KW-0812">Transmembrane</keyword>
<protein>
    <submittedName>
        <fullName evidence="2">Uncharacterized protein</fullName>
    </submittedName>
</protein>
<feature type="transmembrane region" description="Helical" evidence="1">
    <location>
        <begin position="93"/>
        <end position="115"/>
    </location>
</feature>
<dbReference type="RefSeq" id="WP_103052571.1">
    <property type="nucleotide sequence ID" value="NZ_POWF01000007.1"/>
</dbReference>
<gene>
    <name evidence="2" type="ORF">C1T31_11155</name>
</gene>
<comment type="caution">
    <text evidence="2">The sequence shown here is derived from an EMBL/GenBank/DDBJ whole genome shotgun (WGS) entry which is preliminary data.</text>
</comment>
<evidence type="ECO:0000313" key="2">
    <source>
        <dbReference type="EMBL" id="PNQ72692.1"/>
    </source>
</evidence>
<proteinExistence type="predicted"/>
<feature type="transmembrane region" description="Helical" evidence="1">
    <location>
        <begin position="29"/>
        <end position="48"/>
    </location>
</feature>
<dbReference type="EMBL" id="POWF01000007">
    <property type="protein sequence ID" value="PNQ72692.1"/>
    <property type="molecule type" value="Genomic_DNA"/>
</dbReference>
<organism evidence="2 3">
    <name type="scientific">Hanstruepera neustonica</name>
    <dbReference type="NCBI Taxonomy" id="1445657"/>
    <lineage>
        <taxon>Bacteria</taxon>
        <taxon>Pseudomonadati</taxon>
        <taxon>Bacteroidota</taxon>
        <taxon>Flavobacteriia</taxon>
        <taxon>Flavobacteriales</taxon>
        <taxon>Flavobacteriaceae</taxon>
        <taxon>Hanstruepera</taxon>
    </lineage>
</organism>
<feature type="transmembrane region" description="Helical" evidence="1">
    <location>
        <begin position="158"/>
        <end position="182"/>
    </location>
</feature>
<dbReference type="OrthoDB" id="1443753at2"/>
<evidence type="ECO:0000256" key="1">
    <source>
        <dbReference type="SAM" id="Phobius"/>
    </source>
</evidence>
<dbReference type="Proteomes" id="UP000236641">
    <property type="component" value="Unassembled WGS sequence"/>
</dbReference>
<name>A0A2K1DXC7_9FLAO</name>
<keyword evidence="3" id="KW-1185">Reference proteome</keyword>
<feature type="transmembrane region" description="Helical" evidence="1">
    <location>
        <begin position="189"/>
        <end position="210"/>
    </location>
</feature>